<dbReference type="EMBL" id="BAABBM010000001">
    <property type="protein sequence ID" value="GAA3904209.1"/>
    <property type="molecule type" value="Genomic_DNA"/>
</dbReference>
<feature type="compositionally biased region" description="Basic and acidic residues" evidence="1">
    <location>
        <begin position="1"/>
        <end position="13"/>
    </location>
</feature>
<evidence type="ECO:0000313" key="3">
    <source>
        <dbReference type="EMBL" id="GAA3904209.1"/>
    </source>
</evidence>
<keyword evidence="2" id="KW-0812">Transmembrane</keyword>
<organism evidence="3 4">
    <name type="scientific">Sphingomonas limnosediminicola</name>
    <dbReference type="NCBI Taxonomy" id="940133"/>
    <lineage>
        <taxon>Bacteria</taxon>
        <taxon>Pseudomonadati</taxon>
        <taxon>Pseudomonadota</taxon>
        <taxon>Alphaproteobacteria</taxon>
        <taxon>Sphingomonadales</taxon>
        <taxon>Sphingomonadaceae</taxon>
        <taxon>Sphingomonas</taxon>
    </lineage>
</organism>
<keyword evidence="2" id="KW-0472">Membrane</keyword>
<keyword evidence="2" id="KW-1133">Transmembrane helix</keyword>
<feature type="transmembrane region" description="Helical" evidence="2">
    <location>
        <begin position="27"/>
        <end position="49"/>
    </location>
</feature>
<dbReference type="Proteomes" id="UP001500827">
    <property type="component" value="Unassembled WGS sequence"/>
</dbReference>
<evidence type="ECO:0000256" key="2">
    <source>
        <dbReference type="SAM" id="Phobius"/>
    </source>
</evidence>
<evidence type="ECO:0000256" key="1">
    <source>
        <dbReference type="SAM" id="MobiDB-lite"/>
    </source>
</evidence>
<reference evidence="4" key="1">
    <citation type="journal article" date="2019" name="Int. J. Syst. Evol. Microbiol.">
        <title>The Global Catalogue of Microorganisms (GCM) 10K type strain sequencing project: providing services to taxonomists for standard genome sequencing and annotation.</title>
        <authorList>
            <consortium name="The Broad Institute Genomics Platform"/>
            <consortium name="The Broad Institute Genome Sequencing Center for Infectious Disease"/>
            <person name="Wu L."/>
            <person name="Ma J."/>
        </authorList>
    </citation>
    <scope>NUCLEOTIDE SEQUENCE [LARGE SCALE GENOMIC DNA]</scope>
    <source>
        <strain evidence="4">JCM 17543</strain>
    </source>
</reference>
<sequence>MSRHWKPDVEIARTRGQRRRTPWPEGATVGLLVIAAACLGIAAVLYQVAGPRDVIEDDSGVDWNAWQYAFSSRGRALRPSDKV</sequence>
<protein>
    <submittedName>
        <fullName evidence="3">Uncharacterized protein</fullName>
    </submittedName>
</protein>
<proteinExistence type="predicted"/>
<accession>A0ABP7LMW5</accession>
<gene>
    <name evidence="3" type="ORF">GCM10022276_23550</name>
</gene>
<keyword evidence="4" id="KW-1185">Reference proteome</keyword>
<evidence type="ECO:0000313" key="4">
    <source>
        <dbReference type="Proteomes" id="UP001500827"/>
    </source>
</evidence>
<feature type="region of interest" description="Disordered" evidence="1">
    <location>
        <begin position="1"/>
        <end position="20"/>
    </location>
</feature>
<name>A0ABP7LMW5_9SPHN</name>
<comment type="caution">
    <text evidence="3">The sequence shown here is derived from an EMBL/GenBank/DDBJ whole genome shotgun (WGS) entry which is preliminary data.</text>
</comment>